<dbReference type="GO" id="GO:0006355">
    <property type="term" value="P:regulation of DNA-templated transcription"/>
    <property type="evidence" value="ECO:0007669"/>
    <property type="project" value="UniProtKB-UniRule"/>
</dbReference>
<evidence type="ECO:0000256" key="2">
    <source>
        <dbReference type="ARBA" id="ARBA00022478"/>
    </source>
</evidence>
<evidence type="ECO:0000256" key="5">
    <source>
        <dbReference type="ARBA" id="ARBA00023163"/>
    </source>
</evidence>
<dbReference type="Pfam" id="PF05066">
    <property type="entry name" value="HARE-HTH"/>
    <property type="match status" value="1"/>
</dbReference>
<dbReference type="HAMAP" id="MF_00357">
    <property type="entry name" value="RNApol_bact_RpoE"/>
    <property type="match status" value="1"/>
</dbReference>
<name>A0A2W0H2T0_9BACI</name>
<dbReference type="RefSeq" id="WP_110521388.1">
    <property type="nucleotide sequence ID" value="NZ_PDOF01000003.1"/>
</dbReference>
<organism evidence="9 10">
    <name type="scientific">Alteribacter lacisalsi</name>
    <dbReference type="NCBI Taxonomy" id="2045244"/>
    <lineage>
        <taxon>Bacteria</taxon>
        <taxon>Bacillati</taxon>
        <taxon>Bacillota</taxon>
        <taxon>Bacilli</taxon>
        <taxon>Bacillales</taxon>
        <taxon>Bacillaceae</taxon>
        <taxon>Alteribacter</taxon>
    </lineage>
</organism>
<evidence type="ECO:0000256" key="7">
    <source>
        <dbReference type="SAM" id="MobiDB-lite"/>
    </source>
</evidence>
<comment type="subunit">
    <text evidence="6">RNAP is composed of a core of 2 alpha, a beta and a beta' subunits. The core is associated with a delta subunit and one of several sigma factors.</text>
</comment>
<dbReference type="InterPro" id="IPR029757">
    <property type="entry name" value="RpoE"/>
</dbReference>
<dbReference type="Proteomes" id="UP000248066">
    <property type="component" value="Unassembled WGS sequence"/>
</dbReference>
<gene>
    <name evidence="6" type="primary">rpoE</name>
    <name evidence="9" type="ORF">CR205_17250</name>
</gene>
<proteinExistence type="inferred from homology"/>
<dbReference type="GO" id="GO:0000428">
    <property type="term" value="C:DNA-directed RNA polymerase complex"/>
    <property type="evidence" value="ECO:0007669"/>
    <property type="project" value="UniProtKB-KW"/>
</dbReference>
<evidence type="ECO:0000256" key="4">
    <source>
        <dbReference type="ARBA" id="ARBA00022695"/>
    </source>
</evidence>
<evidence type="ECO:0000256" key="1">
    <source>
        <dbReference type="ARBA" id="ARBA00009828"/>
    </source>
</evidence>
<protein>
    <recommendedName>
        <fullName evidence="6">Probable DNA-directed RNA polymerase subunit delta</fullName>
    </recommendedName>
    <alternativeName>
        <fullName evidence="6">RNAP delta factor</fullName>
    </alternativeName>
</protein>
<dbReference type="Gene3D" id="1.10.10.1250">
    <property type="entry name" value="RNA polymerase, subunit delta, N-terminal domain"/>
    <property type="match status" value="1"/>
</dbReference>
<sequence length="168" mass="19877">MSLKQYDEIELKELSMLEIAFEVLREKGSSEEYHVLLKHISQMKKISDEELKDRIANLYTEMSLDGRFVNLGDNKWGLRSWYPFDQSEEELSQTNKPKKKKMKASADDDDDLFGDEDDDFDEFEDLEDELDELANEEDEDEDFDEDLEDDEDFGDDEEESAEEDEEDR</sequence>
<reference evidence="9 10" key="1">
    <citation type="submission" date="2017-10" db="EMBL/GenBank/DDBJ databases">
        <title>Bacillus sp. nov., a halophilic bacterium isolated from a Yangshapao Lake.</title>
        <authorList>
            <person name="Wang H."/>
        </authorList>
    </citation>
    <scope>NUCLEOTIDE SEQUENCE [LARGE SCALE GENOMIC DNA]</scope>
    <source>
        <strain evidence="9 10">YSP-3</strain>
    </source>
</reference>
<dbReference type="AlphaFoldDB" id="A0A2W0H2T0"/>
<dbReference type="PROSITE" id="PS51913">
    <property type="entry name" value="HTH_HARE"/>
    <property type="match status" value="1"/>
</dbReference>
<evidence type="ECO:0000313" key="9">
    <source>
        <dbReference type="EMBL" id="PYZ96113.1"/>
    </source>
</evidence>
<accession>A0A2W0H2T0</accession>
<feature type="domain" description="HTH HARE-type" evidence="8">
    <location>
        <begin position="14"/>
        <end position="81"/>
    </location>
</feature>
<keyword evidence="2 6" id="KW-0240">DNA-directed RNA polymerase</keyword>
<dbReference type="OrthoDB" id="401223at2"/>
<keyword evidence="4 6" id="KW-0548">Nucleotidyltransferase</keyword>
<dbReference type="GO" id="GO:0006351">
    <property type="term" value="P:DNA-templated transcription"/>
    <property type="evidence" value="ECO:0007669"/>
    <property type="project" value="InterPro"/>
</dbReference>
<comment type="similarity">
    <text evidence="1 6">Belongs to the RpoE family.</text>
</comment>
<feature type="region of interest" description="Disordered" evidence="7">
    <location>
        <begin position="86"/>
        <end position="168"/>
    </location>
</feature>
<evidence type="ECO:0000256" key="6">
    <source>
        <dbReference type="HAMAP-Rule" id="MF_00357"/>
    </source>
</evidence>
<dbReference type="GO" id="GO:0003899">
    <property type="term" value="F:DNA-directed RNA polymerase activity"/>
    <property type="evidence" value="ECO:0007669"/>
    <property type="project" value="UniProtKB-UniRule"/>
</dbReference>
<dbReference type="NCBIfam" id="TIGR04567">
    <property type="entry name" value="RNAP_delt_lowGC"/>
    <property type="match status" value="1"/>
</dbReference>
<comment type="caution">
    <text evidence="9">The sequence shown here is derived from an EMBL/GenBank/DDBJ whole genome shotgun (WGS) entry which is preliminary data.</text>
</comment>
<feature type="compositionally biased region" description="Acidic residues" evidence="7">
    <location>
        <begin position="107"/>
        <end position="168"/>
    </location>
</feature>
<evidence type="ECO:0000259" key="8">
    <source>
        <dbReference type="PROSITE" id="PS51913"/>
    </source>
</evidence>
<keyword evidence="5 6" id="KW-0804">Transcription</keyword>
<keyword evidence="3 6" id="KW-0808">Transferase</keyword>
<evidence type="ECO:0000256" key="3">
    <source>
        <dbReference type="ARBA" id="ARBA00022679"/>
    </source>
</evidence>
<dbReference type="InterPro" id="IPR038087">
    <property type="entry name" value="RNAP_delta_N_dom_sf"/>
</dbReference>
<dbReference type="EMBL" id="PDOF01000003">
    <property type="protein sequence ID" value="PYZ96113.1"/>
    <property type="molecule type" value="Genomic_DNA"/>
</dbReference>
<dbReference type="InterPro" id="IPR007759">
    <property type="entry name" value="Asxl_HARE-HTH"/>
</dbReference>
<evidence type="ECO:0000313" key="10">
    <source>
        <dbReference type="Proteomes" id="UP000248066"/>
    </source>
</evidence>
<comment type="function">
    <text evidence="6">Participates in both the initiation and recycling phases of transcription. In the presence of the delta subunit, RNAP displays an increased specificity of transcription, a decreased affinity for nucleic acids, and an increased efficiency of RNA synthesis because of enhanced recycling.</text>
</comment>
<keyword evidence="10" id="KW-1185">Reference proteome</keyword>